<proteinExistence type="predicted"/>
<evidence type="ECO:0008006" key="3">
    <source>
        <dbReference type="Google" id="ProtNLM"/>
    </source>
</evidence>
<dbReference type="EMBL" id="CP002432">
    <property type="protein sequence ID" value="ADU66230.1"/>
    <property type="molecule type" value="Genomic_DNA"/>
</dbReference>
<reference evidence="1 2" key="1">
    <citation type="submission" date="2010-12" db="EMBL/GenBank/DDBJ databases">
        <title>Complete sequence of Desulfurispirillum indicum S5.</title>
        <authorList>
            <consortium name="US DOE Joint Genome Institute"/>
            <person name="Lucas S."/>
            <person name="Copeland A."/>
            <person name="Lapidus A."/>
            <person name="Cheng J.-F."/>
            <person name="Goodwin L."/>
            <person name="Pitluck S."/>
            <person name="Chertkov O."/>
            <person name="Held B."/>
            <person name="Detter J.C."/>
            <person name="Han C."/>
            <person name="Tapia R."/>
            <person name="Land M."/>
            <person name="Hauser L."/>
            <person name="Kyrpides N."/>
            <person name="Ivanova N."/>
            <person name="Mikhailova N."/>
            <person name="Haggblom M."/>
            <person name="Rauschenbach I."/>
            <person name="Bini E."/>
            <person name="Woyke T."/>
        </authorList>
    </citation>
    <scope>NUCLEOTIDE SEQUENCE [LARGE SCALE GENOMIC DNA]</scope>
    <source>
        <strain evidence="2">ATCC BAA-1389 / DSM 22839 / S5</strain>
    </source>
</reference>
<keyword evidence="2" id="KW-1185">Reference proteome</keyword>
<dbReference type="Proteomes" id="UP000002572">
    <property type="component" value="Chromosome"/>
</dbReference>
<dbReference type="OrthoDB" id="6695259at2"/>
<dbReference type="STRING" id="653733.Selin_1497"/>
<accession>E6W6Y7</accession>
<name>E6W6Y7_DESIS</name>
<sequence length="272" mass="30714">MESPVKEYTDHGHWGEFTFPCHQSCHWLIHQLQLSLTRLSREWQVSFQYKLEENSGKIPLRFQERTTTSSKLQRHLFRETEDALSLLPCLPDRSVVIRPAQPSTIHPGEKVTLYVGTPVWVKLVTGSGNHLLQEIPTQPLSDTWFGANTRSGELCYLLRTRGRTQTGDISFERYRALTPVTIENHASTPLNFERFCLPLPMVSLYQDESTGQLSTQEILVKRGDDDQAAELKIQPGAPSICGQSVEIAPPRRKPDRQVLVKAFSSIFSGGGS</sequence>
<dbReference type="HOGENOM" id="CLU_053683_0_0_0"/>
<organism evidence="1 2">
    <name type="scientific">Desulfurispirillum indicum (strain ATCC BAA-1389 / DSM 22839 / S5)</name>
    <dbReference type="NCBI Taxonomy" id="653733"/>
    <lineage>
        <taxon>Bacteria</taxon>
        <taxon>Pseudomonadati</taxon>
        <taxon>Chrysiogenota</taxon>
        <taxon>Chrysiogenia</taxon>
        <taxon>Chrysiogenales</taxon>
        <taxon>Chrysiogenaceae</taxon>
        <taxon>Desulfurispirillum</taxon>
    </lineage>
</organism>
<protein>
    <recommendedName>
        <fullName evidence="3">DUF432 domain-containing protein</fullName>
    </recommendedName>
</protein>
<evidence type="ECO:0000313" key="2">
    <source>
        <dbReference type="Proteomes" id="UP000002572"/>
    </source>
</evidence>
<evidence type="ECO:0000313" key="1">
    <source>
        <dbReference type="EMBL" id="ADU66230.1"/>
    </source>
</evidence>
<dbReference type="AlphaFoldDB" id="E6W6Y7"/>
<dbReference type="InParanoid" id="E6W6Y7"/>
<dbReference type="RefSeq" id="WP_013506111.1">
    <property type="nucleotide sequence ID" value="NC_014836.1"/>
</dbReference>
<gene>
    <name evidence="1" type="ordered locus">Selin_1497</name>
</gene>
<dbReference type="KEGG" id="din:Selin_1497"/>
<dbReference type="eggNOG" id="COG2430">
    <property type="taxonomic scope" value="Bacteria"/>
</dbReference>